<accession>A0A561SZ04</accession>
<reference evidence="2 3" key="1">
    <citation type="submission" date="2019-06" db="EMBL/GenBank/DDBJ databases">
        <title>Sequencing the genomes of 1000 actinobacteria strains.</title>
        <authorList>
            <person name="Klenk H.-P."/>
        </authorList>
    </citation>
    <scope>NUCLEOTIDE SEQUENCE [LARGE SCALE GENOMIC DNA]</scope>
    <source>
        <strain evidence="2 3">DSM 45671</strain>
    </source>
</reference>
<dbReference type="PANTHER" id="PTHR38011:SF12">
    <property type="entry name" value="BIFUNCTIONAL DEAMINASE-REDUCTASE DOMAIN PROTEIN"/>
    <property type="match status" value="1"/>
</dbReference>
<protein>
    <submittedName>
        <fullName evidence="2">Dihydrofolate reductase</fullName>
    </submittedName>
</protein>
<name>A0A561SZ04_9PSEU</name>
<dbReference type="InterPro" id="IPR024072">
    <property type="entry name" value="DHFR-like_dom_sf"/>
</dbReference>
<gene>
    <name evidence="2" type="ORF">FHX44_116032</name>
</gene>
<dbReference type="EMBL" id="VIWU01000001">
    <property type="protein sequence ID" value="TWF80095.1"/>
    <property type="molecule type" value="Genomic_DNA"/>
</dbReference>
<dbReference type="Gene3D" id="3.40.430.10">
    <property type="entry name" value="Dihydrofolate Reductase, subunit A"/>
    <property type="match status" value="1"/>
</dbReference>
<feature type="domain" description="Bacterial bifunctional deaminase-reductase C-terminal" evidence="1">
    <location>
        <begin position="14"/>
        <end position="172"/>
    </location>
</feature>
<evidence type="ECO:0000259" key="1">
    <source>
        <dbReference type="Pfam" id="PF01872"/>
    </source>
</evidence>
<evidence type="ECO:0000313" key="2">
    <source>
        <dbReference type="EMBL" id="TWF80095.1"/>
    </source>
</evidence>
<organism evidence="2 3">
    <name type="scientific">Pseudonocardia hierapolitana</name>
    <dbReference type="NCBI Taxonomy" id="1128676"/>
    <lineage>
        <taxon>Bacteria</taxon>
        <taxon>Bacillati</taxon>
        <taxon>Actinomycetota</taxon>
        <taxon>Actinomycetes</taxon>
        <taxon>Pseudonocardiales</taxon>
        <taxon>Pseudonocardiaceae</taxon>
        <taxon>Pseudonocardia</taxon>
    </lineage>
</organism>
<dbReference type="Proteomes" id="UP000321261">
    <property type="component" value="Unassembled WGS sequence"/>
</dbReference>
<keyword evidence="3" id="KW-1185">Reference proteome</keyword>
<comment type="caution">
    <text evidence="2">The sequence shown here is derived from an EMBL/GenBank/DDBJ whole genome shotgun (WGS) entry which is preliminary data.</text>
</comment>
<dbReference type="AlphaFoldDB" id="A0A561SZ04"/>
<evidence type="ECO:0000313" key="3">
    <source>
        <dbReference type="Proteomes" id="UP000321261"/>
    </source>
</evidence>
<dbReference type="GO" id="GO:0008703">
    <property type="term" value="F:5-amino-6-(5-phosphoribosylamino)uracil reductase activity"/>
    <property type="evidence" value="ECO:0007669"/>
    <property type="project" value="InterPro"/>
</dbReference>
<dbReference type="InterPro" id="IPR002734">
    <property type="entry name" value="RibDG_C"/>
</dbReference>
<dbReference type="Pfam" id="PF01872">
    <property type="entry name" value="RibD_C"/>
    <property type="match status" value="1"/>
</dbReference>
<dbReference type="SUPFAM" id="SSF53597">
    <property type="entry name" value="Dihydrofolate reductase-like"/>
    <property type="match status" value="1"/>
</dbReference>
<dbReference type="GO" id="GO:0009231">
    <property type="term" value="P:riboflavin biosynthetic process"/>
    <property type="evidence" value="ECO:0007669"/>
    <property type="project" value="InterPro"/>
</dbReference>
<sequence length="192" mass="20486">MTFRVPHRLHDMAKLLYSVTMSLDGFIAGPGGDMSWLTPYLGPDPLVDDLITRVGAILVGGRTFRGDDPHAGTEAEGKVFGGGWKGPQFVLTRNAPPTPVPGLTFVADLGDAIAAARTAAGDRYVNVLGAETARSCLEAGELDEVLTFILPVLLGDGVRLFEHPGGTHVRLERIDMSSAPLATHLWFRVAGR</sequence>
<dbReference type="PANTHER" id="PTHR38011">
    <property type="entry name" value="DIHYDROFOLATE REDUCTASE FAMILY PROTEIN (AFU_ORTHOLOGUE AFUA_8G06820)"/>
    <property type="match status" value="1"/>
</dbReference>
<dbReference type="InterPro" id="IPR050765">
    <property type="entry name" value="Riboflavin_Biosynth_HTPR"/>
</dbReference>
<proteinExistence type="predicted"/>